<organism evidence="15 16">
    <name type="scientific">Cardiocondyla obscurior</name>
    <dbReference type="NCBI Taxonomy" id="286306"/>
    <lineage>
        <taxon>Eukaryota</taxon>
        <taxon>Metazoa</taxon>
        <taxon>Ecdysozoa</taxon>
        <taxon>Arthropoda</taxon>
        <taxon>Hexapoda</taxon>
        <taxon>Insecta</taxon>
        <taxon>Pterygota</taxon>
        <taxon>Neoptera</taxon>
        <taxon>Endopterygota</taxon>
        <taxon>Hymenoptera</taxon>
        <taxon>Apocrita</taxon>
        <taxon>Aculeata</taxon>
        <taxon>Formicoidea</taxon>
        <taxon>Formicidae</taxon>
        <taxon>Myrmicinae</taxon>
        <taxon>Cardiocondyla</taxon>
    </lineage>
</organism>
<dbReference type="CDD" id="cd11056">
    <property type="entry name" value="CYP6-like"/>
    <property type="match status" value="1"/>
</dbReference>
<reference evidence="15 16" key="1">
    <citation type="submission" date="2023-03" db="EMBL/GenBank/DDBJ databases">
        <title>High recombination rates correlate with genetic variation in Cardiocondyla obscurior ants.</title>
        <authorList>
            <person name="Errbii M."/>
        </authorList>
    </citation>
    <scope>NUCLEOTIDE SEQUENCE [LARGE SCALE GENOMIC DNA]</scope>
    <source>
        <strain evidence="15">Alpha-2009</strain>
        <tissue evidence="15">Whole body</tissue>
    </source>
</reference>
<evidence type="ECO:0000256" key="6">
    <source>
        <dbReference type="ARBA" id="ARBA00022723"/>
    </source>
</evidence>
<evidence type="ECO:0000256" key="1">
    <source>
        <dbReference type="ARBA" id="ARBA00001971"/>
    </source>
</evidence>
<feature type="binding site" description="axial binding residue" evidence="13">
    <location>
        <position position="448"/>
    </location>
    <ligand>
        <name>heme</name>
        <dbReference type="ChEBI" id="CHEBI:30413"/>
    </ligand>
    <ligandPart>
        <name>Fe</name>
        <dbReference type="ChEBI" id="CHEBI:18248"/>
    </ligandPart>
</feature>
<dbReference type="InterPro" id="IPR017972">
    <property type="entry name" value="Cyt_P450_CS"/>
</dbReference>
<dbReference type="InterPro" id="IPR050476">
    <property type="entry name" value="Insect_CytP450_Detox"/>
</dbReference>
<evidence type="ECO:0000256" key="5">
    <source>
        <dbReference type="ARBA" id="ARBA00022617"/>
    </source>
</evidence>
<dbReference type="AlphaFoldDB" id="A0AAW2GDR7"/>
<gene>
    <name evidence="15" type="ORF">PUN28_005030</name>
</gene>
<evidence type="ECO:0000256" key="13">
    <source>
        <dbReference type="PIRSR" id="PIRSR602401-1"/>
    </source>
</evidence>
<evidence type="ECO:0000256" key="11">
    <source>
        <dbReference type="ARBA" id="ARBA00023033"/>
    </source>
</evidence>
<evidence type="ECO:0000313" key="15">
    <source>
        <dbReference type="EMBL" id="KAL0126354.1"/>
    </source>
</evidence>
<evidence type="ECO:0000313" key="16">
    <source>
        <dbReference type="Proteomes" id="UP001430953"/>
    </source>
</evidence>
<dbReference type="PANTHER" id="PTHR24292:SF54">
    <property type="entry name" value="CYP9F3-RELATED"/>
    <property type="match status" value="1"/>
</dbReference>
<dbReference type="PRINTS" id="PR00385">
    <property type="entry name" value="P450"/>
</dbReference>
<dbReference type="Pfam" id="PF00067">
    <property type="entry name" value="p450"/>
    <property type="match status" value="1"/>
</dbReference>
<keyword evidence="6 13" id="KW-0479">Metal-binding</keyword>
<dbReference type="GO" id="GO:0005506">
    <property type="term" value="F:iron ion binding"/>
    <property type="evidence" value="ECO:0007669"/>
    <property type="project" value="InterPro"/>
</dbReference>
<evidence type="ECO:0000256" key="7">
    <source>
        <dbReference type="ARBA" id="ARBA00022824"/>
    </source>
</evidence>
<dbReference type="PRINTS" id="PR00463">
    <property type="entry name" value="EP450I"/>
</dbReference>
<evidence type="ECO:0000256" key="14">
    <source>
        <dbReference type="RuleBase" id="RU000461"/>
    </source>
</evidence>
<keyword evidence="10 13" id="KW-0408">Iron</keyword>
<comment type="cofactor">
    <cofactor evidence="1 13">
        <name>heme</name>
        <dbReference type="ChEBI" id="CHEBI:30413"/>
    </cofactor>
</comment>
<keyword evidence="8" id="KW-0492">Microsome</keyword>
<dbReference type="EMBL" id="JADYXP020000004">
    <property type="protein sequence ID" value="KAL0126354.1"/>
    <property type="molecule type" value="Genomic_DNA"/>
</dbReference>
<evidence type="ECO:0000256" key="10">
    <source>
        <dbReference type="ARBA" id="ARBA00023004"/>
    </source>
</evidence>
<keyword evidence="9 14" id="KW-0560">Oxidoreductase</keyword>
<dbReference type="FunFam" id="1.10.630.10:FF:000042">
    <property type="entry name" value="Cytochrome P450"/>
    <property type="match status" value="1"/>
</dbReference>
<protein>
    <recommendedName>
        <fullName evidence="17">Cytochrome P450</fullName>
    </recommendedName>
</protein>
<dbReference type="Gene3D" id="1.10.630.10">
    <property type="entry name" value="Cytochrome P450"/>
    <property type="match status" value="1"/>
</dbReference>
<dbReference type="InterPro" id="IPR002401">
    <property type="entry name" value="Cyt_P450_E_grp-I"/>
</dbReference>
<comment type="caution">
    <text evidence="15">The sequence shown here is derived from an EMBL/GenBank/DDBJ whole genome shotgun (WGS) entry which is preliminary data.</text>
</comment>
<comment type="similarity">
    <text evidence="4 14">Belongs to the cytochrome P450 family.</text>
</comment>
<keyword evidence="5 13" id="KW-0349">Heme</keyword>
<dbReference type="InterPro" id="IPR001128">
    <property type="entry name" value="Cyt_P450"/>
</dbReference>
<evidence type="ECO:0000256" key="9">
    <source>
        <dbReference type="ARBA" id="ARBA00023002"/>
    </source>
</evidence>
<dbReference type="Proteomes" id="UP001430953">
    <property type="component" value="Unassembled WGS sequence"/>
</dbReference>
<evidence type="ECO:0000256" key="2">
    <source>
        <dbReference type="ARBA" id="ARBA00004174"/>
    </source>
</evidence>
<keyword evidence="16" id="KW-1185">Reference proteome</keyword>
<keyword evidence="7" id="KW-0256">Endoplasmic reticulum</keyword>
<dbReference type="PANTHER" id="PTHR24292">
    <property type="entry name" value="CYTOCHROME P450"/>
    <property type="match status" value="1"/>
</dbReference>
<dbReference type="GO" id="GO:0020037">
    <property type="term" value="F:heme binding"/>
    <property type="evidence" value="ECO:0007669"/>
    <property type="project" value="InterPro"/>
</dbReference>
<proteinExistence type="inferred from homology"/>
<dbReference type="InterPro" id="IPR036396">
    <property type="entry name" value="Cyt_P450_sf"/>
</dbReference>
<dbReference type="PROSITE" id="PS00086">
    <property type="entry name" value="CYTOCHROME_P450"/>
    <property type="match status" value="1"/>
</dbReference>
<accession>A0AAW2GDR7</accession>
<comment type="subcellular location">
    <subcellularLocation>
        <location evidence="3">Endoplasmic reticulum membrane</location>
        <topology evidence="3">Peripheral membrane protein</topology>
    </subcellularLocation>
    <subcellularLocation>
        <location evidence="2">Microsome membrane</location>
        <topology evidence="2">Peripheral membrane protein</topology>
    </subcellularLocation>
</comment>
<sequence>MSVVLLSLILGAFLALYFYLRQKNSYWQKRGIPCADGALPIFGHMLSVISMRETLSDFSCKVYNDNKKHSMVGVYEFITPSLMILEPELVKTVMQANFSSFSENFVELDPKVDPLMSYNPFVLTGEKWQHNRKRLTYAFSSAMRLKVLLESVKKVCTQFGNYIDGKLQNVDKAEFELKSLFARYTAQVVAAAGFGVDGYCFDEANKEISFRKLGQSIFQPSLRTQIMFSLVVLIPSLNRIFKVSVIPKKVDNFFRTLVAELMEQRRKDGLPRYDFLHLMAELERSENDTFDTEMLTGHVMSFVIDGYESSSSVMSFIGFHLAHYPKVQEKLREEIVSVLKKYKDEITYDGLKEMTYMDQVISETLRLLPAGVLMKKRCTEEFELKGSDGLVCRVKPGTTILIPAQALHTDSQYWENPQEYDPERFNPDRKNSIEKFTYLPFGEGPRICVGMRMAQLMLKAGLAMLIKKYRMELSPKTQVPLKMVPGTILPTPKGGLWVYFQHL</sequence>
<dbReference type="GO" id="GO:0004497">
    <property type="term" value="F:monooxygenase activity"/>
    <property type="evidence" value="ECO:0007669"/>
    <property type="project" value="UniProtKB-KW"/>
</dbReference>
<evidence type="ECO:0000256" key="8">
    <source>
        <dbReference type="ARBA" id="ARBA00022848"/>
    </source>
</evidence>
<dbReference type="GO" id="GO:0016705">
    <property type="term" value="F:oxidoreductase activity, acting on paired donors, with incorporation or reduction of molecular oxygen"/>
    <property type="evidence" value="ECO:0007669"/>
    <property type="project" value="InterPro"/>
</dbReference>
<keyword evidence="12" id="KW-0472">Membrane</keyword>
<dbReference type="SUPFAM" id="SSF48264">
    <property type="entry name" value="Cytochrome P450"/>
    <property type="match status" value="1"/>
</dbReference>
<evidence type="ECO:0000256" key="3">
    <source>
        <dbReference type="ARBA" id="ARBA00004406"/>
    </source>
</evidence>
<evidence type="ECO:0008006" key="17">
    <source>
        <dbReference type="Google" id="ProtNLM"/>
    </source>
</evidence>
<evidence type="ECO:0000256" key="12">
    <source>
        <dbReference type="ARBA" id="ARBA00023136"/>
    </source>
</evidence>
<dbReference type="GO" id="GO:0005789">
    <property type="term" value="C:endoplasmic reticulum membrane"/>
    <property type="evidence" value="ECO:0007669"/>
    <property type="project" value="UniProtKB-SubCell"/>
</dbReference>
<evidence type="ECO:0000256" key="4">
    <source>
        <dbReference type="ARBA" id="ARBA00010617"/>
    </source>
</evidence>
<name>A0AAW2GDR7_9HYME</name>
<keyword evidence="11 14" id="KW-0503">Monooxygenase</keyword>